<dbReference type="EMBL" id="JBHSCW010000003">
    <property type="protein sequence ID" value="MFC4351375.1"/>
    <property type="molecule type" value="Genomic_DNA"/>
</dbReference>
<evidence type="ECO:0000259" key="6">
    <source>
        <dbReference type="PROSITE" id="PS51471"/>
    </source>
</evidence>
<keyword evidence="5" id="KW-0408">Iron</keyword>
<dbReference type="InterPro" id="IPR037151">
    <property type="entry name" value="AlkB-like_sf"/>
</dbReference>
<dbReference type="InterPro" id="IPR027450">
    <property type="entry name" value="AlkB-like"/>
</dbReference>
<comment type="caution">
    <text evidence="7">The sequence shown here is derived from an EMBL/GenBank/DDBJ whole genome shotgun (WGS) entry which is preliminary data.</text>
</comment>
<organism evidence="7 8">
    <name type="scientific">Fodinicurvata halophila</name>
    <dbReference type="NCBI Taxonomy" id="1419723"/>
    <lineage>
        <taxon>Bacteria</taxon>
        <taxon>Pseudomonadati</taxon>
        <taxon>Pseudomonadota</taxon>
        <taxon>Alphaproteobacteria</taxon>
        <taxon>Rhodospirillales</taxon>
        <taxon>Rhodovibrionaceae</taxon>
        <taxon>Fodinicurvata</taxon>
    </lineage>
</organism>
<dbReference type="InterPro" id="IPR004574">
    <property type="entry name" value="Alkb"/>
</dbReference>
<proteinExistence type="predicted"/>
<evidence type="ECO:0000256" key="3">
    <source>
        <dbReference type="ARBA" id="ARBA00022964"/>
    </source>
</evidence>
<evidence type="ECO:0000313" key="7">
    <source>
        <dbReference type="EMBL" id="MFC4351375.1"/>
    </source>
</evidence>
<dbReference type="GO" id="GO:0035516">
    <property type="term" value="F:broad specificity oxidative DNA demethylase activity"/>
    <property type="evidence" value="ECO:0007669"/>
    <property type="project" value="UniProtKB-EC"/>
</dbReference>
<keyword evidence="4 7" id="KW-0560">Oxidoreductase</keyword>
<accession>A0ABV8UKF7</accession>
<dbReference type="NCBIfam" id="NF011930">
    <property type="entry name" value="PRK15401.1"/>
    <property type="match status" value="1"/>
</dbReference>
<comment type="cofactor">
    <cofactor evidence="1">
        <name>Fe(2+)</name>
        <dbReference type="ChEBI" id="CHEBI:29033"/>
    </cofactor>
</comment>
<keyword evidence="3" id="KW-0223">Dioxygenase</keyword>
<dbReference type="PANTHER" id="PTHR16557">
    <property type="entry name" value="ALKYLATED DNA REPAIR PROTEIN ALKB-RELATED"/>
    <property type="match status" value="1"/>
</dbReference>
<keyword evidence="2" id="KW-0479">Metal-binding</keyword>
<gene>
    <name evidence="7" type="primary">alkB</name>
    <name evidence="7" type="ORF">ACFOW6_07455</name>
</gene>
<dbReference type="EC" id="1.14.11.33" evidence="7"/>
<dbReference type="PANTHER" id="PTHR16557:SF2">
    <property type="entry name" value="NUCLEIC ACID DIOXYGENASE ALKBH1"/>
    <property type="match status" value="1"/>
</dbReference>
<evidence type="ECO:0000313" key="8">
    <source>
        <dbReference type="Proteomes" id="UP001595799"/>
    </source>
</evidence>
<dbReference type="Pfam" id="PF13532">
    <property type="entry name" value="2OG-FeII_Oxy_2"/>
    <property type="match status" value="1"/>
</dbReference>
<evidence type="ECO:0000256" key="5">
    <source>
        <dbReference type="ARBA" id="ARBA00023004"/>
    </source>
</evidence>
<dbReference type="InterPro" id="IPR005123">
    <property type="entry name" value="Oxoglu/Fe-dep_dioxygenase_dom"/>
</dbReference>
<keyword evidence="8" id="KW-1185">Reference proteome</keyword>
<evidence type="ECO:0000256" key="1">
    <source>
        <dbReference type="ARBA" id="ARBA00001954"/>
    </source>
</evidence>
<dbReference type="RefSeq" id="WP_382422099.1">
    <property type="nucleotide sequence ID" value="NZ_JBHSCW010000003.1"/>
</dbReference>
<protein>
    <submittedName>
        <fullName evidence="7">DNA oxidative demethylase AlkB</fullName>
        <ecNumber evidence="7">1.14.11.33</ecNumber>
    </submittedName>
</protein>
<dbReference type="Gene3D" id="2.60.120.590">
    <property type="entry name" value="Alpha-ketoglutarate-dependent dioxygenase AlkB-like"/>
    <property type="match status" value="1"/>
</dbReference>
<evidence type="ECO:0000256" key="2">
    <source>
        <dbReference type="ARBA" id="ARBA00022723"/>
    </source>
</evidence>
<feature type="domain" description="Fe2OG dioxygenase" evidence="6">
    <location>
        <begin position="120"/>
        <end position="220"/>
    </location>
</feature>
<dbReference type="PROSITE" id="PS51471">
    <property type="entry name" value="FE2OG_OXY"/>
    <property type="match status" value="1"/>
</dbReference>
<dbReference type="Proteomes" id="UP001595799">
    <property type="component" value="Unassembled WGS sequence"/>
</dbReference>
<sequence length="220" mass="24581">MPSDSSPLLPGLFNAEDEPFSFAPGAVLFRGFAASETQDILAALERVTKQAPFRRMSTPGGRQMSVEMTNCGRYGWLTDRNGYRYEDRDPESGKTWPAMPPLFRRLARSAAEHAGYPGFEPDSCLINQYRPGARLTLHQDRDEQDFSAPIVSFSLGLPATFLFGGPKRSDRTQKILLTHGDALVWGGPSRLNHHGIQPLEEGRHPLVGDRRINLTFRKAR</sequence>
<reference evidence="8" key="1">
    <citation type="journal article" date="2019" name="Int. J. Syst. Evol. Microbiol.">
        <title>The Global Catalogue of Microorganisms (GCM) 10K type strain sequencing project: providing services to taxonomists for standard genome sequencing and annotation.</title>
        <authorList>
            <consortium name="The Broad Institute Genomics Platform"/>
            <consortium name="The Broad Institute Genome Sequencing Center for Infectious Disease"/>
            <person name="Wu L."/>
            <person name="Ma J."/>
        </authorList>
    </citation>
    <scope>NUCLEOTIDE SEQUENCE [LARGE SCALE GENOMIC DNA]</scope>
    <source>
        <strain evidence="8">CECT 8472</strain>
    </source>
</reference>
<dbReference type="SUPFAM" id="SSF51197">
    <property type="entry name" value="Clavaminate synthase-like"/>
    <property type="match status" value="1"/>
</dbReference>
<name>A0ABV8UKF7_9PROT</name>
<evidence type="ECO:0000256" key="4">
    <source>
        <dbReference type="ARBA" id="ARBA00023002"/>
    </source>
</evidence>